<dbReference type="Pfam" id="PF00010">
    <property type="entry name" value="HLH"/>
    <property type="match status" value="1"/>
</dbReference>
<protein>
    <submittedName>
        <fullName evidence="5">Transcription factor bHLH36</fullName>
    </submittedName>
</protein>
<dbReference type="GO" id="GO:0090575">
    <property type="term" value="C:RNA polymerase II transcription regulator complex"/>
    <property type="evidence" value="ECO:0007669"/>
    <property type="project" value="TreeGrafter"/>
</dbReference>
<dbReference type="PANTHER" id="PTHR13935">
    <property type="entry name" value="ACHAETE-SCUTE TRANSCRIPTION FACTOR-RELATED"/>
    <property type="match status" value="1"/>
</dbReference>
<name>A0A9E7E9M2_9LILI</name>
<evidence type="ECO:0000256" key="2">
    <source>
        <dbReference type="ARBA" id="ARBA00023015"/>
    </source>
</evidence>
<evidence type="ECO:0000313" key="5">
    <source>
        <dbReference type="EMBL" id="URD72922.1"/>
    </source>
</evidence>
<dbReference type="GO" id="GO:0000981">
    <property type="term" value="F:DNA-binding transcription factor activity, RNA polymerase II-specific"/>
    <property type="evidence" value="ECO:0007669"/>
    <property type="project" value="TreeGrafter"/>
</dbReference>
<organism evidence="5 6">
    <name type="scientific">Musa troglodytarum</name>
    <name type="common">fe'i banana</name>
    <dbReference type="NCBI Taxonomy" id="320322"/>
    <lineage>
        <taxon>Eukaryota</taxon>
        <taxon>Viridiplantae</taxon>
        <taxon>Streptophyta</taxon>
        <taxon>Embryophyta</taxon>
        <taxon>Tracheophyta</taxon>
        <taxon>Spermatophyta</taxon>
        <taxon>Magnoliopsida</taxon>
        <taxon>Liliopsida</taxon>
        <taxon>Zingiberales</taxon>
        <taxon>Musaceae</taxon>
        <taxon>Musa</taxon>
    </lineage>
</organism>
<dbReference type="GO" id="GO:0000977">
    <property type="term" value="F:RNA polymerase II transcription regulatory region sequence-specific DNA binding"/>
    <property type="evidence" value="ECO:0007669"/>
    <property type="project" value="TreeGrafter"/>
</dbReference>
<reference evidence="5" key="1">
    <citation type="submission" date="2022-05" db="EMBL/GenBank/DDBJ databases">
        <title>The Musa troglodytarum L. genome provides insights into the mechanism of non-climacteric behaviour and enrichment of carotenoids.</title>
        <authorList>
            <person name="Wang J."/>
        </authorList>
    </citation>
    <scope>NUCLEOTIDE SEQUENCE</scope>
    <source>
        <tissue evidence="5">Leaf</tissue>
    </source>
</reference>
<accession>A0A9E7E9M2</accession>
<proteinExistence type="inferred from homology"/>
<dbReference type="Gene3D" id="4.10.280.10">
    <property type="entry name" value="Helix-loop-helix DNA-binding domain"/>
    <property type="match status" value="1"/>
</dbReference>
<keyword evidence="3" id="KW-0804">Transcription</keyword>
<dbReference type="PANTHER" id="PTHR13935:SF90">
    <property type="entry name" value="TRANSCRIPTION FACTOR BHLH162"/>
    <property type="match status" value="1"/>
</dbReference>
<dbReference type="Proteomes" id="UP001055439">
    <property type="component" value="Chromosome 1"/>
</dbReference>
<evidence type="ECO:0000256" key="3">
    <source>
        <dbReference type="ARBA" id="ARBA00023163"/>
    </source>
</evidence>
<dbReference type="OrthoDB" id="752507at2759"/>
<evidence type="ECO:0000313" key="6">
    <source>
        <dbReference type="Proteomes" id="UP001055439"/>
    </source>
</evidence>
<dbReference type="InterPro" id="IPR011598">
    <property type="entry name" value="bHLH_dom"/>
</dbReference>
<feature type="domain" description="BHLH" evidence="4">
    <location>
        <begin position="13"/>
        <end position="64"/>
    </location>
</feature>
<keyword evidence="6" id="KW-1185">Reference proteome</keyword>
<dbReference type="SUPFAM" id="SSF47459">
    <property type="entry name" value="HLH, helix-loop-helix DNA-binding domain"/>
    <property type="match status" value="1"/>
</dbReference>
<evidence type="ECO:0000256" key="1">
    <source>
        <dbReference type="ARBA" id="ARBA00005510"/>
    </source>
</evidence>
<comment type="similarity">
    <text evidence="1">Belongs to the bHLH protein family.</text>
</comment>
<sequence>MKAGAGVEGAKIERRTVERNRRICMKNLCLELTSLIPTDTTMPKQRAMRDQDQLDQAFNYIKVLRGRVEKLKQKKEMRSATAELHFVLVEVRSMDSTLLVSFVSGSRSSYMFRKVIGVLEEEGAEVTSASFNLVGGRIFHTIHCQAFCPRIGLEPSSVNERLKKLAG</sequence>
<dbReference type="GO" id="GO:0046983">
    <property type="term" value="F:protein dimerization activity"/>
    <property type="evidence" value="ECO:0007669"/>
    <property type="project" value="InterPro"/>
</dbReference>
<dbReference type="InterPro" id="IPR015660">
    <property type="entry name" value="MASH1/Ascl1a-like"/>
</dbReference>
<gene>
    <name evidence="5" type="ORF">MUK42_08327</name>
</gene>
<dbReference type="InterPro" id="IPR036638">
    <property type="entry name" value="HLH_DNA-bd_sf"/>
</dbReference>
<evidence type="ECO:0000259" key="4">
    <source>
        <dbReference type="Pfam" id="PF00010"/>
    </source>
</evidence>
<dbReference type="AlphaFoldDB" id="A0A9E7E9M2"/>
<dbReference type="EMBL" id="CP097502">
    <property type="protein sequence ID" value="URD72922.1"/>
    <property type="molecule type" value="Genomic_DNA"/>
</dbReference>
<keyword evidence="2" id="KW-0805">Transcription regulation</keyword>